<dbReference type="EMBL" id="AP027734">
    <property type="protein sequence ID" value="BDZ55578.1"/>
    <property type="molecule type" value="Genomic_DNA"/>
</dbReference>
<proteinExistence type="predicted"/>
<evidence type="ECO:0000313" key="3">
    <source>
        <dbReference type="Proteomes" id="UP001321477"/>
    </source>
</evidence>
<feature type="compositionally biased region" description="Basic and acidic residues" evidence="1">
    <location>
        <begin position="1"/>
        <end position="16"/>
    </location>
</feature>
<dbReference type="Proteomes" id="UP001321477">
    <property type="component" value="Chromosome"/>
</dbReference>
<reference evidence="3" key="1">
    <citation type="journal article" date="2019" name="Int. J. Syst. Evol. Microbiol.">
        <title>The Global Catalogue of Microorganisms (GCM) 10K type strain sequencing project: providing services to taxonomists for standard genome sequencing and annotation.</title>
        <authorList>
            <consortium name="The Broad Institute Genomics Platform"/>
            <consortium name="The Broad Institute Genome Sequencing Center for Infectious Disease"/>
            <person name="Wu L."/>
            <person name="Ma J."/>
        </authorList>
    </citation>
    <scope>NUCLEOTIDE SEQUENCE [LARGE SCALE GENOMIC DNA]</scope>
    <source>
        <strain evidence="3">NBRC 109019</strain>
    </source>
</reference>
<feature type="region of interest" description="Disordered" evidence="1">
    <location>
        <begin position="1"/>
        <end position="20"/>
    </location>
</feature>
<keyword evidence="3" id="KW-1185">Reference proteome</keyword>
<gene>
    <name evidence="2" type="ORF">GCM10025870_26510</name>
</gene>
<evidence type="ECO:0000313" key="2">
    <source>
        <dbReference type="EMBL" id="BDZ55578.1"/>
    </source>
</evidence>
<protein>
    <recommendedName>
        <fullName evidence="4">GP-PDE domain-containing protein</fullName>
    </recommendedName>
</protein>
<evidence type="ECO:0008006" key="4">
    <source>
        <dbReference type="Google" id="ProtNLM"/>
    </source>
</evidence>
<organism evidence="2 3">
    <name type="scientific">Agromyces marinus</name>
    <dbReference type="NCBI Taxonomy" id="1389020"/>
    <lineage>
        <taxon>Bacteria</taxon>
        <taxon>Bacillati</taxon>
        <taxon>Actinomycetota</taxon>
        <taxon>Actinomycetes</taxon>
        <taxon>Micrococcales</taxon>
        <taxon>Microbacteriaceae</taxon>
        <taxon>Agromyces</taxon>
    </lineage>
</organism>
<evidence type="ECO:0000256" key="1">
    <source>
        <dbReference type="SAM" id="MobiDB-lite"/>
    </source>
</evidence>
<accession>A0ABM8H456</accession>
<sequence length="59" mass="6341">MDAPAREPVPDPRAPDGNRAGAWGDWLGEFRAIIDTGVDGIFVDHPDLGLEARGGLDER</sequence>
<name>A0ABM8H456_9MICO</name>